<evidence type="ECO:0000259" key="2">
    <source>
        <dbReference type="PROSITE" id="PS50043"/>
    </source>
</evidence>
<dbReference type="Proteomes" id="UP001595756">
    <property type="component" value="Unassembled WGS sequence"/>
</dbReference>
<keyword evidence="1" id="KW-0238">DNA-binding</keyword>
<dbReference type="InterPro" id="IPR000792">
    <property type="entry name" value="Tscrpt_reg_LuxR_C"/>
</dbReference>
<dbReference type="PRINTS" id="PR00038">
    <property type="entry name" value="HTHLUXR"/>
</dbReference>
<gene>
    <name evidence="3" type="ORF">ACFO0J_03240</name>
</gene>
<accession>A0ABV8RUS6</accession>
<dbReference type="CDD" id="cd06170">
    <property type="entry name" value="LuxR_C_like"/>
    <property type="match status" value="1"/>
</dbReference>
<organism evidence="3 4">
    <name type="scientific">Castellaniella hirudinis</name>
    <dbReference type="NCBI Taxonomy" id="1144617"/>
    <lineage>
        <taxon>Bacteria</taxon>
        <taxon>Pseudomonadati</taxon>
        <taxon>Pseudomonadota</taxon>
        <taxon>Betaproteobacteria</taxon>
        <taxon>Burkholderiales</taxon>
        <taxon>Alcaligenaceae</taxon>
        <taxon>Castellaniella</taxon>
    </lineage>
</organism>
<comment type="caution">
    <text evidence="3">The sequence shown here is derived from an EMBL/GenBank/DDBJ whole genome shotgun (WGS) entry which is preliminary data.</text>
</comment>
<dbReference type="InterPro" id="IPR016032">
    <property type="entry name" value="Sig_transdc_resp-reg_C-effctor"/>
</dbReference>
<dbReference type="PANTHER" id="PTHR43214">
    <property type="entry name" value="TWO-COMPONENT RESPONSE REGULATOR"/>
    <property type="match status" value="1"/>
</dbReference>
<name>A0ABV8RUS6_9BURK</name>
<dbReference type="InterPro" id="IPR039420">
    <property type="entry name" value="WalR-like"/>
</dbReference>
<dbReference type="Pfam" id="PF00196">
    <property type="entry name" value="GerE"/>
    <property type="match status" value="1"/>
</dbReference>
<dbReference type="Gene3D" id="3.40.50.2300">
    <property type="match status" value="1"/>
</dbReference>
<proteinExistence type="predicted"/>
<evidence type="ECO:0000313" key="4">
    <source>
        <dbReference type="Proteomes" id="UP001595756"/>
    </source>
</evidence>
<dbReference type="PROSITE" id="PS50043">
    <property type="entry name" value="HTH_LUXR_2"/>
    <property type="match status" value="1"/>
</dbReference>
<dbReference type="SUPFAM" id="SSF46894">
    <property type="entry name" value="C-terminal effector domain of the bipartite response regulators"/>
    <property type="match status" value="1"/>
</dbReference>
<protein>
    <submittedName>
        <fullName evidence="3">LuxR C-terminal-related transcriptional regulator</fullName>
    </submittedName>
</protein>
<dbReference type="SMART" id="SM00421">
    <property type="entry name" value="HTH_LUXR"/>
    <property type="match status" value="1"/>
</dbReference>
<dbReference type="EMBL" id="JBHSDY010000002">
    <property type="protein sequence ID" value="MFC4297054.1"/>
    <property type="molecule type" value="Genomic_DNA"/>
</dbReference>
<evidence type="ECO:0000313" key="3">
    <source>
        <dbReference type="EMBL" id="MFC4297054.1"/>
    </source>
</evidence>
<dbReference type="RefSeq" id="WP_376811619.1">
    <property type="nucleotide sequence ID" value="NZ_JBHSDY010000002.1"/>
</dbReference>
<dbReference type="PANTHER" id="PTHR43214:SF43">
    <property type="entry name" value="TWO-COMPONENT RESPONSE REGULATOR"/>
    <property type="match status" value="1"/>
</dbReference>
<dbReference type="PROSITE" id="PS00622">
    <property type="entry name" value="HTH_LUXR_1"/>
    <property type="match status" value="1"/>
</dbReference>
<evidence type="ECO:0000256" key="1">
    <source>
        <dbReference type="ARBA" id="ARBA00023125"/>
    </source>
</evidence>
<reference evidence="4" key="1">
    <citation type="journal article" date="2019" name="Int. J. Syst. Evol. Microbiol.">
        <title>The Global Catalogue of Microorganisms (GCM) 10K type strain sequencing project: providing services to taxonomists for standard genome sequencing and annotation.</title>
        <authorList>
            <consortium name="The Broad Institute Genomics Platform"/>
            <consortium name="The Broad Institute Genome Sequencing Center for Infectious Disease"/>
            <person name="Wu L."/>
            <person name="Ma J."/>
        </authorList>
    </citation>
    <scope>NUCLEOTIDE SEQUENCE [LARGE SCALE GENOMIC DNA]</scope>
    <source>
        <strain evidence="4">CGMCC 1.19029</strain>
    </source>
</reference>
<sequence length="215" mass="23107">MTIPVLLLTADDALYQHWAGLDGLGWAPARGYRLTDLAPWGRRGVLVVMDARLLPKAGSDIPDVPTGLQVVVASSHPGDPEGRRALVAGAAGYVHAYMPLTGLDRVLRHVMGGEIWVGKSMLSRMLSQIGQAVPEPNQDWARDLTVRERDVARYVALGHSNQSIADVLGITERTVRAHISAIFEKLGVTDRLMLALRVHGIDQTATQGAAKGVGV</sequence>
<feature type="domain" description="HTH luxR-type" evidence="2">
    <location>
        <begin position="137"/>
        <end position="202"/>
    </location>
</feature>
<keyword evidence="4" id="KW-1185">Reference proteome</keyword>